<name>A0A4R6U0D5_9GAMM</name>
<feature type="domain" description="HTH lysR-type" evidence="5">
    <location>
        <begin position="5"/>
        <end position="62"/>
    </location>
</feature>
<evidence type="ECO:0000256" key="2">
    <source>
        <dbReference type="ARBA" id="ARBA00023015"/>
    </source>
</evidence>
<evidence type="ECO:0000259" key="5">
    <source>
        <dbReference type="PROSITE" id="PS50931"/>
    </source>
</evidence>
<dbReference type="InterPro" id="IPR036388">
    <property type="entry name" value="WH-like_DNA-bd_sf"/>
</dbReference>
<comment type="caution">
    <text evidence="6">The sequence shown here is derived from an EMBL/GenBank/DDBJ whole genome shotgun (WGS) entry which is preliminary data.</text>
</comment>
<dbReference type="SUPFAM" id="SSF46785">
    <property type="entry name" value="Winged helix' DNA-binding domain"/>
    <property type="match status" value="1"/>
</dbReference>
<evidence type="ECO:0000313" key="7">
    <source>
        <dbReference type="Proteomes" id="UP000294575"/>
    </source>
</evidence>
<comment type="similarity">
    <text evidence="1">Belongs to the LysR transcriptional regulatory family.</text>
</comment>
<evidence type="ECO:0000256" key="4">
    <source>
        <dbReference type="ARBA" id="ARBA00023163"/>
    </source>
</evidence>
<dbReference type="PANTHER" id="PTHR30427">
    <property type="entry name" value="TRANSCRIPTIONAL ACTIVATOR PROTEIN LYSR"/>
    <property type="match status" value="1"/>
</dbReference>
<dbReference type="InterPro" id="IPR005119">
    <property type="entry name" value="LysR_subst-bd"/>
</dbReference>
<dbReference type="GO" id="GO:0003700">
    <property type="term" value="F:DNA-binding transcription factor activity"/>
    <property type="evidence" value="ECO:0007669"/>
    <property type="project" value="InterPro"/>
</dbReference>
<dbReference type="PROSITE" id="PS50931">
    <property type="entry name" value="HTH_LYSR"/>
    <property type="match status" value="1"/>
</dbReference>
<organism evidence="6 7">
    <name type="scientific">Thiopseudomonas denitrificans</name>
    <dbReference type="NCBI Taxonomy" id="1501432"/>
    <lineage>
        <taxon>Bacteria</taxon>
        <taxon>Pseudomonadati</taxon>
        <taxon>Pseudomonadota</taxon>
        <taxon>Gammaproteobacteria</taxon>
        <taxon>Pseudomonadales</taxon>
        <taxon>Pseudomonadaceae</taxon>
        <taxon>Thiopseudomonas</taxon>
    </lineage>
</organism>
<keyword evidence="3" id="KW-0238">DNA-binding</keyword>
<dbReference type="GO" id="GO:0043565">
    <property type="term" value="F:sequence-specific DNA binding"/>
    <property type="evidence" value="ECO:0007669"/>
    <property type="project" value="TreeGrafter"/>
</dbReference>
<dbReference type="Pfam" id="PF00126">
    <property type="entry name" value="HTH_1"/>
    <property type="match status" value="1"/>
</dbReference>
<proteinExistence type="inferred from homology"/>
<reference evidence="6 7" key="1">
    <citation type="submission" date="2019-03" db="EMBL/GenBank/DDBJ databases">
        <title>Genomic Encyclopedia of Type Strains, Phase IV (KMG-IV): sequencing the most valuable type-strain genomes for metagenomic binning, comparative biology and taxonomic classification.</title>
        <authorList>
            <person name="Goeker M."/>
        </authorList>
    </citation>
    <scope>NUCLEOTIDE SEQUENCE [LARGE SCALE GENOMIC DNA]</scope>
    <source>
        <strain evidence="6 7">DSM 28679</strain>
    </source>
</reference>
<sequence>MKSPFNIKHLEAFKAVMEHGQVSRAAAALFLSQSAVSKLIAALEEHTGLLLFERREGRLFPTEDASHLFRHLGAVFAGLQQLDREARLLRYKDSHKALFTIGVLPALASEFSAGLCRLFRQAHPDVHVSLVIGNSPSLRAALMEQRVDVVMMAAQMNHPDFLDQPFLNAAQVCVMPVDHPLAQRDCVSPSDLHQLDFVDYNPDGPSCRPIFEHHDSHPRYNIAATTAAMVIDLVSAGFGVGLVHPASAHWRKHNLCVKPFAPAVTSSYCLSYRSTGNQPNADLLASLNLCLELMVADSGIQCPTEISQQ</sequence>
<dbReference type="InterPro" id="IPR000847">
    <property type="entry name" value="LysR_HTH_N"/>
</dbReference>
<dbReference type="Gene3D" id="1.10.10.10">
    <property type="entry name" value="Winged helix-like DNA-binding domain superfamily/Winged helix DNA-binding domain"/>
    <property type="match status" value="1"/>
</dbReference>
<dbReference type="PRINTS" id="PR00039">
    <property type="entry name" value="HTHLYSR"/>
</dbReference>
<accession>A0A4R6U0D5</accession>
<keyword evidence="2" id="KW-0805">Transcription regulation</keyword>
<dbReference type="RefSeq" id="WP_101496056.1">
    <property type="nucleotide sequence ID" value="NZ_LNJZ01000003.1"/>
</dbReference>
<dbReference type="InterPro" id="IPR036390">
    <property type="entry name" value="WH_DNA-bd_sf"/>
</dbReference>
<dbReference type="AlphaFoldDB" id="A0A4R6U0D5"/>
<gene>
    <name evidence="6" type="ORF">DFQ45_11261</name>
</gene>
<evidence type="ECO:0000313" key="6">
    <source>
        <dbReference type="EMBL" id="TDQ36514.1"/>
    </source>
</evidence>
<dbReference type="Pfam" id="PF03466">
    <property type="entry name" value="LysR_substrate"/>
    <property type="match status" value="1"/>
</dbReference>
<dbReference type="OrthoDB" id="8849678at2"/>
<evidence type="ECO:0000256" key="3">
    <source>
        <dbReference type="ARBA" id="ARBA00023125"/>
    </source>
</evidence>
<dbReference type="GO" id="GO:0010628">
    <property type="term" value="P:positive regulation of gene expression"/>
    <property type="evidence" value="ECO:0007669"/>
    <property type="project" value="TreeGrafter"/>
</dbReference>
<evidence type="ECO:0000256" key="1">
    <source>
        <dbReference type="ARBA" id="ARBA00009437"/>
    </source>
</evidence>
<dbReference type="Gene3D" id="3.40.190.290">
    <property type="match status" value="1"/>
</dbReference>
<keyword evidence="4" id="KW-0804">Transcription</keyword>
<protein>
    <submittedName>
        <fullName evidence="6">LysR family transcriptional regulator</fullName>
    </submittedName>
</protein>
<dbReference type="Proteomes" id="UP000294575">
    <property type="component" value="Unassembled WGS sequence"/>
</dbReference>
<keyword evidence="7" id="KW-1185">Reference proteome</keyword>
<dbReference type="SUPFAM" id="SSF53850">
    <property type="entry name" value="Periplasmic binding protein-like II"/>
    <property type="match status" value="1"/>
</dbReference>
<dbReference type="EMBL" id="SNYK01000012">
    <property type="protein sequence ID" value="TDQ36514.1"/>
    <property type="molecule type" value="Genomic_DNA"/>
</dbReference>
<dbReference type="PANTHER" id="PTHR30427:SF1">
    <property type="entry name" value="TRANSCRIPTIONAL ACTIVATOR PROTEIN LYSR"/>
    <property type="match status" value="1"/>
</dbReference>